<evidence type="ECO:0000256" key="4">
    <source>
        <dbReference type="ARBA" id="ARBA00013189"/>
    </source>
</evidence>
<evidence type="ECO:0000256" key="6">
    <source>
        <dbReference type="ARBA" id="ARBA00023027"/>
    </source>
</evidence>
<organism evidence="11 12">
    <name type="scientific">Rhizobium etli bv. mimosae str. IE4771</name>
    <dbReference type="NCBI Taxonomy" id="1432050"/>
    <lineage>
        <taxon>Bacteria</taxon>
        <taxon>Pseudomonadati</taxon>
        <taxon>Pseudomonadota</taxon>
        <taxon>Alphaproteobacteria</taxon>
        <taxon>Hyphomicrobiales</taxon>
        <taxon>Rhizobiaceae</taxon>
        <taxon>Rhizobium/Agrobacterium group</taxon>
        <taxon>Rhizobium</taxon>
    </lineage>
</organism>
<comment type="similarity">
    <text evidence="3">Belongs to the NAD(P)-dependent epimerase/dehydratase family.</text>
</comment>
<proteinExistence type="inferred from homology"/>
<evidence type="ECO:0000313" key="11">
    <source>
        <dbReference type="EMBL" id="AIC27957.1"/>
    </source>
</evidence>
<feature type="domain" description="NAD(P)-binding" evidence="10">
    <location>
        <begin position="9"/>
        <end position="150"/>
    </location>
</feature>
<name>A0A060I2A3_RHIET</name>
<comment type="catalytic activity">
    <reaction evidence="1">
        <text>UDP-alpha-D-glucose = UDP-alpha-D-galactose</text>
        <dbReference type="Rhea" id="RHEA:22168"/>
        <dbReference type="ChEBI" id="CHEBI:58885"/>
        <dbReference type="ChEBI" id="CHEBI:66914"/>
        <dbReference type="EC" id="5.1.3.2"/>
    </reaction>
</comment>
<sequence>MALKVLFIGGTGQISYPCVERAVAAGHNVSVYNRGLRDAALPAGVTSIVGELGSSACVDLAKGNYDVVCQFIAFTPDQIARDIQVFSGNCGQYIFISSASVYEKPPRHYVITEETPAINPYWPYSQAKIACEERLKKSANLAWTIVRPSHTVRTGLPIMMGDSDIMARRMLDGEPIIVAGDGHTPWTLTRSVDFAVPFVGLFGKQAALKEIFHITSDRAHIWDDIQKTIARLLGVEAKIVHVPTDTLIRYNAEWIGPLLGDKAWTAIFDNSKVKRVAGDFTCAESLDEILADSIMHLKQRLAKSRPPRGELDALIDRICAEQGALGQDIPRA</sequence>
<evidence type="ECO:0000256" key="2">
    <source>
        <dbReference type="ARBA" id="ARBA00001911"/>
    </source>
</evidence>
<evidence type="ECO:0000256" key="8">
    <source>
        <dbReference type="ARBA" id="ARBA00031367"/>
    </source>
</evidence>
<dbReference type="KEGG" id="rei:IE4771_CH02861"/>
<accession>A0A060I2A3</accession>
<dbReference type="OrthoDB" id="7941246at2"/>
<dbReference type="RefSeq" id="WP_038689815.1">
    <property type="nucleotide sequence ID" value="NZ_CP006986.1"/>
</dbReference>
<evidence type="ECO:0000256" key="1">
    <source>
        <dbReference type="ARBA" id="ARBA00000083"/>
    </source>
</evidence>
<comment type="cofactor">
    <cofactor evidence="2">
        <name>NAD(+)</name>
        <dbReference type="ChEBI" id="CHEBI:57540"/>
    </cofactor>
</comment>
<reference evidence="11 12" key="1">
    <citation type="submission" date="2013-12" db="EMBL/GenBank/DDBJ databases">
        <title>Complete genome sequence of Rhizobium etli bv. mimosae IE4771.</title>
        <authorList>
            <person name="Bustos P."/>
            <person name="Santamaria R.I."/>
            <person name="Lozano L."/>
            <person name="Ormeno-Orrillo E."/>
            <person name="Rogel M.A."/>
            <person name="Romero D."/>
            <person name="Cevallos M.A."/>
            <person name="Martinez-Romero E."/>
            <person name="Gonzalez V."/>
        </authorList>
    </citation>
    <scope>NUCLEOTIDE SEQUENCE [LARGE SCALE GENOMIC DNA]</scope>
    <source>
        <strain evidence="11 12">IE4771</strain>
    </source>
</reference>
<dbReference type="InterPro" id="IPR036291">
    <property type="entry name" value="NAD(P)-bd_dom_sf"/>
</dbReference>
<dbReference type="Proteomes" id="UP000027180">
    <property type="component" value="Chromosome"/>
</dbReference>
<evidence type="ECO:0000256" key="7">
    <source>
        <dbReference type="ARBA" id="ARBA00023235"/>
    </source>
</evidence>
<dbReference type="AlphaFoldDB" id="A0A060I2A3"/>
<evidence type="ECO:0000256" key="9">
    <source>
        <dbReference type="ARBA" id="ARBA00033067"/>
    </source>
</evidence>
<dbReference type="GO" id="GO:0003978">
    <property type="term" value="F:UDP-glucose 4-epimerase activity"/>
    <property type="evidence" value="ECO:0007669"/>
    <property type="project" value="UniProtKB-EC"/>
</dbReference>
<keyword evidence="6" id="KW-0520">NAD</keyword>
<dbReference type="GO" id="GO:0005996">
    <property type="term" value="P:monosaccharide metabolic process"/>
    <property type="evidence" value="ECO:0007669"/>
    <property type="project" value="TreeGrafter"/>
</dbReference>
<dbReference type="SUPFAM" id="SSF51735">
    <property type="entry name" value="NAD(P)-binding Rossmann-fold domains"/>
    <property type="match status" value="1"/>
</dbReference>
<evidence type="ECO:0000256" key="5">
    <source>
        <dbReference type="ARBA" id="ARBA00018569"/>
    </source>
</evidence>
<dbReference type="HOGENOM" id="CLU_065334_0_0_5"/>
<dbReference type="GO" id="GO:0005829">
    <property type="term" value="C:cytosol"/>
    <property type="evidence" value="ECO:0007669"/>
    <property type="project" value="TreeGrafter"/>
</dbReference>
<dbReference type="EC" id="5.1.3.2" evidence="4"/>
<gene>
    <name evidence="11" type="ORF">IE4771_CH02861</name>
</gene>
<dbReference type="CDD" id="cd05265">
    <property type="entry name" value="SDR_a1"/>
    <property type="match status" value="1"/>
</dbReference>
<dbReference type="Gene3D" id="3.40.50.720">
    <property type="entry name" value="NAD(P)-binding Rossmann-like Domain"/>
    <property type="match status" value="1"/>
</dbReference>
<dbReference type="InterPro" id="IPR016040">
    <property type="entry name" value="NAD(P)-bd_dom"/>
</dbReference>
<keyword evidence="7" id="KW-0413">Isomerase</keyword>
<protein>
    <recommendedName>
        <fullName evidence="5">UDP-glucose 4-epimerase</fullName>
        <ecNumber evidence="4">5.1.3.2</ecNumber>
    </recommendedName>
    <alternativeName>
        <fullName evidence="9">Galactowaldenase</fullName>
    </alternativeName>
    <alternativeName>
        <fullName evidence="8">UDP-galactose 4-epimerase</fullName>
    </alternativeName>
</protein>
<dbReference type="Pfam" id="PF13460">
    <property type="entry name" value="NAD_binding_10"/>
    <property type="match status" value="1"/>
</dbReference>
<dbReference type="EMBL" id="CP006986">
    <property type="protein sequence ID" value="AIC27957.1"/>
    <property type="molecule type" value="Genomic_DNA"/>
</dbReference>
<evidence type="ECO:0000259" key="10">
    <source>
        <dbReference type="Pfam" id="PF13460"/>
    </source>
</evidence>
<evidence type="ECO:0000256" key="3">
    <source>
        <dbReference type="ARBA" id="ARBA00007637"/>
    </source>
</evidence>
<dbReference type="PANTHER" id="PTHR43725">
    <property type="entry name" value="UDP-GLUCOSE 4-EPIMERASE"/>
    <property type="match status" value="1"/>
</dbReference>
<evidence type="ECO:0000313" key="12">
    <source>
        <dbReference type="Proteomes" id="UP000027180"/>
    </source>
</evidence>
<dbReference type="PANTHER" id="PTHR43725:SF47">
    <property type="entry name" value="UDP-GLUCOSE 4-EPIMERASE"/>
    <property type="match status" value="1"/>
</dbReference>